<organism evidence="2 3">
    <name type="scientific">Hemibagrus wyckioides</name>
    <dbReference type="NCBI Taxonomy" id="337641"/>
    <lineage>
        <taxon>Eukaryota</taxon>
        <taxon>Metazoa</taxon>
        <taxon>Chordata</taxon>
        <taxon>Craniata</taxon>
        <taxon>Vertebrata</taxon>
        <taxon>Euteleostomi</taxon>
        <taxon>Actinopterygii</taxon>
        <taxon>Neopterygii</taxon>
        <taxon>Teleostei</taxon>
        <taxon>Ostariophysi</taxon>
        <taxon>Siluriformes</taxon>
        <taxon>Bagridae</taxon>
        <taxon>Hemibagrus</taxon>
    </lineage>
</organism>
<dbReference type="AlphaFoldDB" id="A0A9D3SPT1"/>
<name>A0A9D3SPT1_9TELE</name>
<dbReference type="OrthoDB" id="8986178at2759"/>
<keyword evidence="3" id="KW-1185">Reference proteome</keyword>
<evidence type="ECO:0000313" key="3">
    <source>
        <dbReference type="Proteomes" id="UP000824219"/>
    </source>
</evidence>
<accession>A0A9D3SPT1</accession>
<evidence type="ECO:0000313" key="2">
    <source>
        <dbReference type="EMBL" id="KAG7331055.1"/>
    </source>
</evidence>
<evidence type="ECO:0000256" key="1">
    <source>
        <dbReference type="SAM" id="Coils"/>
    </source>
</evidence>
<proteinExistence type="predicted"/>
<protein>
    <submittedName>
        <fullName evidence="2">Uncharacterized protein</fullName>
    </submittedName>
</protein>
<dbReference type="EMBL" id="JAHKSW010000006">
    <property type="protein sequence ID" value="KAG7331055.1"/>
    <property type="molecule type" value="Genomic_DNA"/>
</dbReference>
<comment type="caution">
    <text evidence="2">The sequence shown here is derived from an EMBL/GenBank/DDBJ whole genome shotgun (WGS) entry which is preliminary data.</text>
</comment>
<gene>
    <name evidence="2" type="ORF">KOW79_005024</name>
</gene>
<dbReference type="Proteomes" id="UP000824219">
    <property type="component" value="Linkage Group LG06"/>
</dbReference>
<feature type="coiled-coil region" evidence="1">
    <location>
        <begin position="2"/>
        <end position="29"/>
    </location>
</feature>
<sequence length="240" mass="27514">MKEILLKDRERMQKHVDQLESTLASVQEQVEKDKMIEWYTELCNDALVQLESESLEKRADLESTLATVGQQEEPEKEKIKEEVEEKTTAGLQNIIRLEDSLNIFEDLEKTKVLESESLLRDREQLQKCVDQLEATLASEQEQQEQEQEKIKQDMEEKTTALFQNIAGLKTVAELERESMMRDREKLENLVAQLEANLASEREQQEQEKKATGGIFCSGDGNIGFRARATSEGNRAKAGHV</sequence>
<reference evidence="2 3" key="1">
    <citation type="submission" date="2021-06" db="EMBL/GenBank/DDBJ databases">
        <title>Chromosome-level genome assembly of the red-tail catfish (Hemibagrus wyckioides).</title>
        <authorList>
            <person name="Shao F."/>
        </authorList>
    </citation>
    <scope>NUCLEOTIDE SEQUENCE [LARGE SCALE GENOMIC DNA]</scope>
    <source>
        <strain evidence="2">EC202008001</strain>
        <tissue evidence="2">Blood</tissue>
    </source>
</reference>
<keyword evidence="1" id="KW-0175">Coiled coil</keyword>
<feature type="coiled-coil region" evidence="1">
    <location>
        <begin position="115"/>
        <end position="210"/>
    </location>
</feature>